<comment type="subcellular location">
    <subcellularLocation>
        <location evidence="1 7">Cell membrane</location>
        <topology evidence="1 7">Multi-pass membrane protein</topology>
    </subcellularLocation>
</comment>
<feature type="domain" description="ABC transmembrane type-1" evidence="8">
    <location>
        <begin position="99"/>
        <end position="310"/>
    </location>
</feature>
<keyword evidence="2 7" id="KW-0813">Transport</keyword>
<comment type="similarity">
    <text evidence="7">Belongs to the binding-protein-dependent transport system permease family.</text>
</comment>
<evidence type="ECO:0000256" key="4">
    <source>
        <dbReference type="ARBA" id="ARBA00022692"/>
    </source>
</evidence>
<feature type="transmembrane region" description="Helical" evidence="7">
    <location>
        <begin position="98"/>
        <end position="125"/>
    </location>
</feature>
<keyword evidence="5 7" id="KW-1133">Transmembrane helix</keyword>
<keyword evidence="4 7" id="KW-0812">Transmembrane</keyword>
<accession>A0A3P3XK41</accession>
<feature type="transmembrane region" description="Helical" evidence="7">
    <location>
        <begin position="181"/>
        <end position="208"/>
    </location>
</feature>
<dbReference type="EMBL" id="FWDM01000027">
    <property type="protein sequence ID" value="SLM14428.1"/>
    <property type="molecule type" value="Genomic_DNA"/>
</dbReference>
<reference evidence="9" key="1">
    <citation type="submission" date="2017-02" db="EMBL/GenBank/DDBJ databases">
        <authorList>
            <person name="Regsiter A."/>
            <person name="William W."/>
        </authorList>
    </citation>
    <scope>NUCLEOTIDE SEQUENCE</scope>
    <source>
        <strain evidence="9">Bib</strain>
    </source>
</reference>
<feature type="transmembrane region" description="Helical" evidence="7">
    <location>
        <begin position="137"/>
        <end position="161"/>
    </location>
</feature>
<proteinExistence type="inferred from homology"/>
<feature type="transmembrane region" description="Helical" evidence="7">
    <location>
        <begin position="291"/>
        <end position="317"/>
    </location>
</feature>
<gene>
    <name evidence="9" type="ORF">SPIROBIBN47_330020</name>
</gene>
<dbReference type="CDD" id="cd06261">
    <property type="entry name" value="TM_PBP2"/>
    <property type="match status" value="1"/>
</dbReference>
<evidence type="ECO:0000256" key="7">
    <source>
        <dbReference type="RuleBase" id="RU363032"/>
    </source>
</evidence>
<dbReference type="Gene3D" id="1.10.3720.10">
    <property type="entry name" value="MetI-like"/>
    <property type="match status" value="1"/>
</dbReference>
<dbReference type="PANTHER" id="PTHR43376">
    <property type="entry name" value="OLIGOPEPTIDE TRANSPORT SYSTEM PERMEASE PROTEIN"/>
    <property type="match status" value="1"/>
</dbReference>
<evidence type="ECO:0000256" key="1">
    <source>
        <dbReference type="ARBA" id="ARBA00004651"/>
    </source>
</evidence>
<dbReference type="GO" id="GO:0005886">
    <property type="term" value="C:plasma membrane"/>
    <property type="evidence" value="ECO:0007669"/>
    <property type="project" value="UniProtKB-SubCell"/>
</dbReference>
<evidence type="ECO:0000313" key="9">
    <source>
        <dbReference type="EMBL" id="SLM14428.1"/>
    </source>
</evidence>
<dbReference type="InterPro" id="IPR035906">
    <property type="entry name" value="MetI-like_sf"/>
</dbReference>
<sequence length="326" mass="36027">MKYLARKFGMLIFTLFVSMSINFFLPRLMPGDPAKALMDRMEGVEAEKLESVRAAFGLDTKDSLPVQYGKYLLNTVKGDLGISLSRFPMPVSSVLASALPWTIGLMGLCTIIGFSIGTLLGIWAAWKRQTKLASFTVGFFTFIRSFPYFWLGLFLIYIFSFKLKVFPLGGAFSVDQTRGSAGWWLSVVQHGILPAFTITLSSIGAWLLMMRNNMINVLAEEFITLAIAKGLPMQRIRLMYAARNAILPSVTGFAMSFGFIVGGGLITEMVFAYPGMGYMLYQAVNAKDYPLMQAIFLIIAASVLVANFLADIAIMLLDPRVRDGAK</sequence>
<dbReference type="Pfam" id="PF19300">
    <property type="entry name" value="BPD_transp_1_N"/>
    <property type="match status" value="1"/>
</dbReference>
<evidence type="ECO:0000256" key="5">
    <source>
        <dbReference type="ARBA" id="ARBA00022989"/>
    </source>
</evidence>
<name>A0A3P3XK41_9SPIR</name>
<feature type="transmembrane region" description="Helical" evidence="7">
    <location>
        <begin position="245"/>
        <end position="271"/>
    </location>
</feature>
<keyword evidence="3" id="KW-1003">Cell membrane</keyword>
<evidence type="ECO:0000256" key="3">
    <source>
        <dbReference type="ARBA" id="ARBA00022475"/>
    </source>
</evidence>
<evidence type="ECO:0000256" key="2">
    <source>
        <dbReference type="ARBA" id="ARBA00022448"/>
    </source>
</evidence>
<dbReference type="PANTHER" id="PTHR43376:SF1">
    <property type="entry name" value="OLIGOPEPTIDE TRANSPORT SYSTEM PERMEASE PROTEIN"/>
    <property type="match status" value="1"/>
</dbReference>
<dbReference type="PROSITE" id="PS50928">
    <property type="entry name" value="ABC_TM1"/>
    <property type="match status" value="1"/>
</dbReference>
<dbReference type="Pfam" id="PF00528">
    <property type="entry name" value="BPD_transp_1"/>
    <property type="match status" value="1"/>
</dbReference>
<dbReference type="GO" id="GO:0055085">
    <property type="term" value="P:transmembrane transport"/>
    <property type="evidence" value="ECO:0007669"/>
    <property type="project" value="InterPro"/>
</dbReference>
<evidence type="ECO:0000256" key="6">
    <source>
        <dbReference type="ARBA" id="ARBA00023136"/>
    </source>
</evidence>
<dbReference type="SUPFAM" id="SSF161098">
    <property type="entry name" value="MetI-like"/>
    <property type="match status" value="1"/>
</dbReference>
<dbReference type="AlphaFoldDB" id="A0A3P3XK41"/>
<evidence type="ECO:0000259" key="8">
    <source>
        <dbReference type="PROSITE" id="PS50928"/>
    </source>
</evidence>
<dbReference type="InterPro" id="IPR045621">
    <property type="entry name" value="BPD_transp_1_N"/>
</dbReference>
<organism evidence="9">
    <name type="scientific">uncultured spirochete</name>
    <dbReference type="NCBI Taxonomy" id="156406"/>
    <lineage>
        <taxon>Bacteria</taxon>
        <taxon>Pseudomonadati</taxon>
        <taxon>Spirochaetota</taxon>
        <taxon>Spirochaetia</taxon>
        <taxon>Spirochaetales</taxon>
        <taxon>environmental samples</taxon>
    </lineage>
</organism>
<feature type="transmembrane region" description="Helical" evidence="7">
    <location>
        <begin position="7"/>
        <end position="25"/>
    </location>
</feature>
<dbReference type="InterPro" id="IPR000515">
    <property type="entry name" value="MetI-like"/>
</dbReference>
<protein>
    <submittedName>
        <fullName evidence="9">Binding-protein-dependent transport systems inner membrane component</fullName>
    </submittedName>
</protein>
<keyword evidence="6 7" id="KW-0472">Membrane</keyword>